<keyword evidence="1" id="KW-0812">Transmembrane</keyword>
<feature type="transmembrane region" description="Helical" evidence="1">
    <location>
        <begin position="12"/>
        <end position="34"/>
    </location>
</feature>
<feature type="transmembrane region" description="Helical" evidence="1">
    <location>
        <begin position="85"/>
        <end position="103"/>
    </location>
</feature>
<gene>
    <name evidence="2" type="ORF">FYJ58_02065</name>
</gene>
<feature type="transmembrane region" description="Helical" evidence="1">
    <location>
        <begin position="198"/>
        <end position="224"/>
    </location>
</feature>
<feature type="transmembrane region" description="Helical" evidence="1">
    <location>
        <begin position="109"/>
        <end position="129"/>
    </location>
</feature>
<evidence type="ECO:0000256" key="1">
    <source>
        <dbReference type="SAM" id="Phobius"/>
    </source>
</evidence>
<dbReference type="PANTHER" id="PTHR37308">
    <property type="entry name" value="INTEGRAL MEMBRANE PROTEIN"/>
    <property type="match status" value="1"/>
</dbReference>
<evidence type="ECO:0000313" key="3">
    <source>
        <dbReference type="Proteomes" id="UP000482209"/>
    </source>
</evidence>
<reference evidence="2 3" key="1">
    <citation type="submission" date="2019-08" db="EMBL/GenBank/DDBJ databases">
        <title>In-depth cultivation of the pig gut microbiome towards novel bacterial diversity and tailored functional studies.</title>
        <authorList>
            <person name="Wylensek D."/>
            <person name="Hitch T.C.A."/>
            <person name="Clavel T."/>
        </authorList>
    </citation>
    <scope>NUCLEOTIDE SEQUENCE [LARGE SCALE GENOMIC DNA]</scope>
    <source>
        <strain evidence="2 3">WCA-693-APC-MOT-I</strain>
    </source>
</reference>
<feature type="transmembrane region" description="Helical" evidence="1">
    <location>
        <begin position="262"/>
        <end position="281"/>
    </location>
</feature>
<feature type="transmembrane region" description="Helical" evidence="1">
    <location>
        <begin position="149"/>
        <end position="178"/>
    </location>
</feature>
<dbReference type="EMBL" id="VUMT01000002">
    <property type="protein sequence ID" value="MSS62678.1"/>
    <property type="molecule type" value="Genomic_DNA"/>
</dbReference>
<dbReference type="RefSeq" id="WP_154516542.1">
    <property type="nucleotide sequence ID" value="NZ_VUMT01000002.1"/>
</dbReference>
<organism evidence="2 3">
    <name type="scientific">Velocimicrobium porci</name>
    <dbReference type="NCBI Taxonomy" id="2606634"/>
    <lineage>
        <taxon>Bacteria</taxon>
        <taxon>Bacillati</taxon>
        <taxon>Bacillota</taxon>
        <taxon>Clostridia</taxon>
        <taxon>Lachnospirales</taxon>
        <taxon>Lachnospiraceae</taxon>
        <taxon>Velocimicrobium</taxon>
    </lineage>
</organism>
<feature type="transmembrane region" description="Helical" evidence="1">
    <location>
        <begin position="236"/>
        <end position="256"/>
    </location>
</feature>
<keyword evidence="3" id="KW-1185">Reference proteome</keyword>
<dbReference type="InterPro" id="IPR007163">
    <property type="entry name" value="VCA0040-like"/>
</dbReference>
<protein>
    <submittedName>
        <fullName evidence="2">DUF368 domain-containing protein</fullName>
    </submittedName>
</protein>
<name>A0A6L5XWE7_9FIRM</name>
<sequence length="284" mass="29929">MKYLINIIKGVLIGIANAIPGVSGGTMMVSMGIYDEIIGCVTNLFSQLKKSIITLIPYIIGMGLGIVGLSYGIKYLLANFPLQTSMIFIGLILGGIPVLAEHVKGKKMGISNGIIFVIFFAMIIVLQMLGGTEATQTTIEPSVLEGIKLFFIGIIAAATMVVPGVSGSMILMLMGYYYPIINTITAFVDGLRAGDIQVMLAACGILIPFGIGVVVGIFVIAKIIELLLANYESHTYCAILGLVLASPFAILIGNGIPALSPIIVISSIITFAVGFAVAFFLGRE</sequence>
<dbReference type="Proteomes" id="UP000482209">
    <property type="component" value="Unassembled WGS sequence"/>
</dbReference>
<comment type="caution">
    <text evidence="2">The sequence shown here is derived from an EMBL/GenBank/DDBJ whole genome shotgun (WGS) entry which is preliminary data.</text>
</comment>
<feature type="transmembrane region" description="Helical" evidence="1">
    <location>
        <begin position="54"/>
        <end position="73"/>
    </location>
</feature>
<keyword evidence="1" id="KW-0472">Membrane</keyword>
<accession>A0A6L5XWE7</accession>
<dbReference type="Pfam" id="PF04018">
    <property type="entry name" value="VCA0040-like"/>
    <property type="match status" value="1"/>
</dbReference>
<evidence type="ECO:0000313" key="2">
    <source>
        <dbReference type="EMBL" id="MSS62678.1"/>
    </source>
</evidence>
<dbReference type="PANTHER" id="PTHR37308:SF1">
    <property type="entry name" value="POLYPRENYL-PHOSPHATE TRANSPORTER"/>
    <property type="match status" value="1"/>
</dbReference>
<proteinExistence type="predicted"/>
<dbReference type="AlphaFoldDB" id="A0A6L5XWE7"/>
<keyword evidence="1" id="KW-1133">Transmembrane helix</keyword>